<dbReference type="EnsemblMetazoa" id="AALB016603-RA">
    <property type="protein sequence ID" value="AALB016603-PA"/>
    <property type="gene ID" value="AALB016603"/>
</dbReference>
<dbReference type="GO" id="GO:0005615">
    <property type="term" value="C:extracellular space"/>
    <property type="evidence" value="ECO:0007669"/>
    <property type="project" value="TreeGrafter"/>
</dbReference>
<dbReference type="InterPro" id="IPR051217">
    <property type="entry name" value="Insect_Cuticle_Struc_Prot"/>
</dbReference>
<reference evidence="4" key="2">
    <citation type="submission" date="2022-08" db="UniProtKB">
        <authorList>
            <consortium name="EnsemblMetazoa"/>
        </authorList>
    </citation>
    <scope>IDENTIFICATION</scope>
    <source>
        <strain evidence="4">STECLA/ALBI9_A</strain>
    </source>
</reference>
<evidence type="ECO:0000313" key="5">
    <source>
        <dbReference type="Proteomes" id="UP000069272"/>
    </source>
</evidence>
<proteinExistence type="predicted"/>
<evidence type="ECO:0000256" key="2">
    <source>
        <dbReference type="PROSITE-ProRule" id="PRU00497"/>
    </source>
</evidence>
<keyword evidence="5" id="KW-1185">Reference proteome</keyword>
<keyword evidence="3" id="KW-0732">Signal</keyword>
<evidence type="ECO:0000313" key="4">
    <source>
        <dbReference type="EnsemblMetazoa" id="AALB016603-PA"/>
    </source>
</evidence>
<dbReference type="PANTHER" id="PTHR12236">
    <property type="entry name" value="STRUCTURAL CONTITUENT OF CUTICLE"/>
    <property type="match status" value="1"/>
</dbReference>
<feature type="signal peptide" evidence="3">
    <location>
        <begin position="1"/>
        <end position="17"/>
    </location>
</feature>
<reference evidence="4 5" key="1">
    <citation type="journal article" date="2017" name="G3 (Bethesda)">
        <title>The Physical Genome Mapping of Anopheles albimanus Corrected Scaffold Misassemblies and Identified Interarm Rearrangements in Genus Anopheles.</title>
        <authorList>
            <person name="Artemov G.N."/>
            <person name="Peery A.N."/>
            <person name="Jiang X."/>
            <person name="Tu Z."/>
            <person name="Stegniy V.N."/>
            <person name="Sharakhova M.V."/>
            <person name="Sharakhov I.V."/>
        </authorList>
    </citation>
    <scope>NUCLEOTIDE SEQUENCE [LARGE SCALE GENOMIC DNA]</scope>
    <source>
        <strain evidence="4 5">ALBI9_A</strain>
    </source>
</reference>
<evidence type="ECO:0000256" key="1">
    <source>
        <dbReference type="ARBA" id="ARBA00022460"/>
    </source>
</evidence>
<dbReference type="Pfam" id="PF00379">
    <property type="entry name" value="Chitin_bind_4"/>
    <property type="match status" value="1"/>
</dbReference>
<dbReference type="PROSITE" id="PS00233">
    <property type="entry name" value="CHIT_BIND_RR_1"/>
    <property type="match status" value="1"/>
</dbReference>
<dbReference type="PANTHER" id="PTHR12236:SF46">
    <property type="entry name" value="CUTICULAR PROTEIN 30B-RELATED"/>
    <property type="match status" value="1"/>
</dbReference>
<dbReference type="GeneID" id="118461774"/>
<evidence type="ECO:0000256" key="3">
    <source>
        <dbReference type="SAM" id="SignalP"/>
    </source>
</evidence>
<dbReference type="PROSITE" id="PS51155">
    <property type="entry name" value="CHIT_BIND_RR_2"/>
    <property type="match status" value="1"/>
</dbReference>
<dbReference type="OrthoDB" id="7789829at2759"/>
<dbReference type="PRINTS" id="PR00947">
    <property type="entry name" value="CUTICLE"/>
</dbReference>
<organism evidence="4 5">
    <name type="scientific">Anopheles albimanus</name>
    <name type="common">New world malaria mosquito</name>
    <dbReference type="NCBI Taxonomy" id="7167"/>
    <lineage>
        <taxon>Eukaryota</taxon>
        <taxon>Metazoa</taxon>
        <taxon>Ecdysozoa</taxon>
        <taxon>Arthropoda</taxon>
        <taxon>Hexapoda</taxon>
        <taxon>Insecta</taxon>
        <taxon>Pterygota</taxon>
        <taxon>Neoptera</taxon>
        <taxon>Endopterygota</taxon>
        <taxon>Diptera</taxon>
        <taxon>Nematocera</taxon>
        <taxon>Culicoidea</taxon>
        <taxon>Culicidae</taxon>
        <taxon>Anophelinae</taxon>
        <taxon>Anopheles</taxon>
    </lineage>
</organism>
<dbReference type="InterPro" id="IPR031311">
    <property type="entry name" value="CHIT_BIND_RR_consensus"/>
</dbReference>
<dbReference type="GO" id="GO:0031012">
    <property type="term" value="C:extracellular matrix"/>
    <property type="evidence" value="ECO:0007669"/>
    <property type="project" value="TreeGrafter"/>
</dbReference>
<keyword evidence="1 2" id="KW-0193">Cuticle</keyword>
<dbReference type="InterPro" id="IPR000618">
    <property type="entry name" value="Insect_cuticle"/>
</dbReference>
<dbReference type="GO" id="GO:0042302">
    <property type="term" value="F:structural constituent of cuticle"/>
    <property type="evidence" value="ECO:0007669"/>
    <property type="project" value="UniProtKB-UniRule"/>
</dbReference>
<dbReference type="KEGG" id="aali:118461774"/>
<dbReference type="Proteomes" id="UP000069272">
    <property type="component" value="Chromosome 2L"/>
</dbReference>
<dbReference type="AlphaFoldDB" id="A0A8W7K9D1"/>
<feature type="chain" id="PRO_5036496511" evidence="3">
    <location>
        <begin position="18"/>
        <end position="196"/>
    </location>
</feature>
<accession>A0A8W7K9D1</accession>
<protein>
    <submittedName>
        <fullName evidence="4">Uncharacterized protein</fullName>
    </submittedName>
</protein>
<dbReference type="RefSeq" id="XP_035783396.1">
    <property type="nucleotide sequence ID" value="XM_035927503.1"/>
</dbReference>
<name>A0A8W7K9D1_ANOAL</name>
<sequence length="196" mass="21519">MAFQFVSFFAILAVAAAGVIPIDQSYQPAAYATHLSQPTLIKTVAQPATIVKTVAQPTYVKALSQPTIVKHIDEDHDAQYDFSYGVHDDHTGDIKQQHETRHGDQVHGQYSLIDSDGHKRTVEYTADDHNGFNAVVHREPTDIKIPQPAVHKIIAQPAITKVIAQPTKIVAAQPAYIANYHQQAPAVIKTVGLSHY</sequence>